<sequence>MVMSARLAGRIPWNSPDGLPERIVQGPQSSALTDIASPPRRLNVVVRSGADGIAQVCAPSFAGSVRVIRLTSPVMAAEVPGEDAVMLTDGSLIARAGNTITKYQDGTPAWSVHDLPGPARLFATADDTAYAATDAELFLLDGNGTRVAQWTPGGEPVLRPDGRIAFVRYDETRPGRTIVSLDPLTGKESTVEATAEAFGFLACLIGVDLTGRAYGFSDGMLGCVAPDGSVAWQVNPRGAAVSANDLTMLVGTELLLSDGTTVRTEADGAILIGQTTAGEYLLYHREPVPGNSSLLRLSPNGAITGTEGLREDMWVNGTDLRPPAITSVTPNGEVLMAALSPEGLAIIAVTS</sequence>
<keyword evidence="2" id="KW-1185">Reference proteome</keyword>
<gene>
    <name evidence="1" type="ORF">GC106_60010</name>
</gene>
<dbReference type="SUPFAM" id="SSF50969">
    <property type="entry name" value="YVTN repeat-like/Quinoprotein amine dehydrogenase"/>
    <property type="match status" value="1"/>
</dbReference>
<reference evidence="1 2" key="1">
    <citation type="submission" date="2020-01" db="EMBL/GenBank/DDBJ databases">
        <title>Kibdelosporangium persica a novel Actinomycetes from a hot desert in Iran.</title>
        <authorList>
            <person name="Safaei N."/>
            <person name="Zaburannyi N."/>
            <person name="Mueller R."/>
            <person name="Wink J."/>
        </authorList>
    </citation>
    <scope>NUCLEOTIDE SEQUENCE [LARGE SCALE GENOMIC DNA]</scope>
    <source>
        <strain evidence="1 2">4NS15</strain>
    </source>
</reference>
<dbReference type="InterPro" id="IPR011044">
    <property type="entry name" value="Quino_amine_DH_bsu"/>
</dbReference>
<accession>A0ABX2FBK7</accession>
<evidence type="ECO:0000313" key="2">
    <source>
        <dbReference type="Proteomes" id="UP000763557"/>
    </source>
</evidence>
<evidence type="ECO:0000313" key="1">
    <source>
        <dbReference type="EMBL" id="NRN68754.1"/>
    </source>
</evidence>
<dbReference type="Proteomes" id="UP000763557">
    <property type="component" value="Unassembled WGS sequence"/>
</dbReference>
<proteinExistence type="predicted"/>
<organism evidence="1 2">
    <name type="scientific">Kibdelosporangium persicum</name>
    <dbReference type="NCBI Taxonomy" id="2698649"/>
    <lineage>
        <taxon>Bacteria</taxon>
        <taxon>Bacillati</taxon>
        <taxon>Actinomycetota</taxon>
        <taxon>Actinomycetes</taxon>
        <taxon>Pseudonocardiales</taxon>
        <taxon>Pseudonocardiaceae</taxon>
        <taxon>Kibdelosporangium</taxon>
    </lineage>
</organism>
<protein>
    <submittedName>
        <fullName evidence="1">Uncharacterized protein</fullName>
    </submittedName>
</protein>
<dbReference type="EMBL" id="JAAATY010000022">
    <property type="protein sequence ID" value="NRN68754.1"/>
    <property type="molecule type" value="Genomic_DNA"/>
</dbReference>
<comment type="caution">
    <text evidence="1">The sequence shown here is derived from an EMBL/GenBank/DDBJ whole genome shotgun (WGS) entry which is preliminary data.</text>
</comment>
<name>A0ABX2FBK7_9PSEU</name>